<dbReference type="Proteomes" id="UP000008065">
    <property type="component" value="Unassembled WGS sequence"/>
</dbReference>
<feature type="region of interest" description="Disordered" evidence="1">
    <location>
        <begin position="79"/>
        <end position="112"/>
    </location>
</feature>
<evidence type="ECO:0000313" key="3">
    <source>
        <dbReference type="Proteomes" id="UP000008065"/>
    </source>
</evidence>
<dbReference type="VEuPathDB" id="FungiDB:NEUTE1DRAFT_108961"/>
<dbReference type="KEGG" id="nte:NEUTE1DRAFT108961"/>
<keyword evidence="3" id="KW-1185">Reference proteome</keyword>
<protein>
    <submittedName>
        <fullName evidence="2">Uncharacterized protein</fullName>
    </submittedName>
</protein>
<organism evidence="2 3">
    <name type="scientific">Neurospora tetrasperma (strain FGSC 2508 / ATCC MYA-4615 / P0657)</name>
    <dbReference type="NCBI Taxonomy" id="510951"/>
    <lineage>
        <taxon>Eukaryota</taxon>
        <taxon>Fungi</taxon>
        <taxon>Dikarya</taxon>
        <taxon>Ascomycota</taxon>
        <taxon>Pezizomycotina</taxon>
        <taxon>Sordariomycetes</taxon>
        <taxon>Sordariomycetidae</taxon>
        <taxon>Sordariales</taxon>
        <taxon>Sordariaceae</taxon>
        <taxon>Neurospora</taxon>
    </lineage>
</organism>
<dbReference type="RefSeq" id="XP_009849669.1">
    <property type="nucleotide sequence ID" value="XM_009851367.1"/>
</dbReference>
<evidence type="ECO:0000313" key="2">
    <source>
        <dbReference type="EMBL" id="EGO59435.1"/>
    </source>
</evidence>
<dbReference type="EMBL" id="GL891303">
    <property type="protein sequence ID" value="EGO59435.1"/>
    <property type="molecule type" value="Genomic_DNA"/>
</dbReference>
<dbReference type="HOGENOM" id="CLU_1835693_0_0_1"/>
<feature type="region of interest" description="Disordered" evidence="1">
    <location>
        <begin position="13"/>
        <end position="34"/>
    </location>
</feature>
<dbReference type="GeneID" id="20822425"/>
<evidence type="ECO:0000256" key="1">
    <source>
        <dbReference type="SAM" id="MobiDB-lite"/>
    </source>
</evidence>
<feature type="compositionally biased region" description="Basic and acidic residues" evidence="1">
    <location>
        <begin position="95"/>
        <end position="105"/>
    </location>
</feature>
<accession>F8MGG3</accession>
<dbReference type="AlphaFoldDB" id="F8MGG3"/>
<proteinExistence type="predicted"/>
<reference evidence="3" key="1">
    <citation type="journal article" date="2011" name="Genetics">
        <title>Massive changes in genome architecture accompany the transition to self-fertility in the filamentous fungus Neurospora tetrasperma.</title>
        <authorList>
            <person name="Ellison C.E."/>
            <person name="Stajich J.E."/>
            <person name="Jacobson D.J."/>
            <person name="Natvig D.O."/>
            <person name="Lapidus A."/>
            <person name="Foster B."/>
            <person name="Aerts A."/>
            <person name="Riley R."/>
            <person name="Lindquist E.A."/>
            <person name="Grigoriev I.V."/>
            <person name="Taylor J.W."/>
        </authorList>
    </citation>
    <scope>NUCLEOTIDE SEQUENCE [LARGE SCALE GENOMIC DNA]</scope>
    <source>
        <strain evidence="3">FGSC 2508 / P0657</strain>
    </source>
</reference>
<name>F8MGG3_NEUT8</name>
<gene>
    <name evidence="2" type="ORF">NEUTE1DRAFT_108961</name>
</gene>
<sequence>MFEVNGLTEKIAPGKKRRGRRIADFSSGGSGGWSRDFPSPVMLVQQLDMGLTAEKNDFYLERCERKEGLSQYLISSIDGRGKTEGSLGKAKSHTGRRESSREGKPRATASSLPAAVFQEQWLAITGDAWKRCANMGTMNS</sequence>